<feature type="repeat" description="ANK" evidence="1">
    <location>
        <begin position="79"/>
        <end position="101"/>
    </location>
</feature>
<reference evidence="2 3" key="1">
    <citation type="submission" date="2024-10" db="EMBL/GenBank/DDBJ databases">
        <title>Updated reference genomes for cyclostephanoid diatoms.</title>
        <authorList>
            <person name="Roberts W.R."/>
            <person name="Alverson A.J."/>
        </authorList>
    </citation>
    <scope>NUCLEOTIDE SEQUENCE [LARGE SCALE GENOMIC DNA]</scope>
    <source>
        <strain evidence="2 3">AJA010-31</strain>
    </source>
</reference>
<evidence type="ECO:0000313" key="2">
    <source>
        <dbReference type="EMBL" id="KAL3772816.1"/>
    </source>
</evidence>
<dbReference type="EMBL" id="JALLPJ020001259">
    <property type="protein sequence ID" value="KAL3772816.1"/>
    <property type="molecule type" value="Genomic_DNA"/>
</dbReference>
<organism evidence="2 3">
    <name type="scientific">Cyclotella atomus</name>
    <dbReference type="NCBI Taxonomy" id="382360"/>
    <lineage>
        <taxon>Eukaryota</taxon>
        <taxon>Sar</taxon>
        <taxon>Stramenopiles</taxon>
        <taxon>Ochrophyta</taxon>
        <taxon>Bacillariophyta</taxon>
        <taxon>Coscinodiscophyceae</taxon>
        <taxon>Thalassiosirophycidae</taxon>
        <taxon>Stephanodiscales</taxon>
        <taxon>Stephanodiscaceae</taxon>
        <taxon>Cyclotella</taxon>
    </lineage>
</organism>
<dbReference type="SUPFAM" id="SSF48403">
    <property type="entry name" value="Ankyrin repeat"/>
    <property type="match status" value="1"/>
</dbReference>
<keyword evidence="1" id="KW-0040">ANK repeat</keyword>
<proteinExistence type="predicted"/>
<dbReference type="Proteomes" id="UP001530400">
    <property type="component" value="Unassembled WGS sequence"/>
</dbReference>
<evidence type="ECO:0000313" key="3">
    <source>
        <dbReference type="Proteomes" id="UP001530400"/>
    </source>
</evidence>
<accession>A0ABD3N9Y7</accession>
<comment type="caution">
    <text evidence="2">The sequence shown here is derived from an EMBL/GenBank/DDBJ whole genome shotgun (WGS) entry which is preliminary data.</text>
</comment>
<evidence type="ECO:0000256" key="1">
    <source>
        <dbReference type="PROSITE-ProRule" id="PRU00023"/>
    </source>
</evidence>
<dbReference type="InterPro" id="IPR002110">
    <property type="entry name" value="Ankyrin_rpt"/>
</dbReference>
<dbReference type="PROSITE" id="PS50088">
    <property type="entry name" value="ANK_REPEAT"/>
    <property type="match status" value="1"/>
</dbReference>
<dbReference type="AlphaFoldDB" id="A0ABD3N9Y7"/>
<dbReference type="PROSITE" id="PS50297">
    <property type="entry name" value="ANK_REP_REGION"/>
    <property type="match status" value="1"/>
</dbReference>
<dbReference type="Pfam" id="PF12796">
    <property type="entry name" value="Ank_2"/>
    <property type="match status" value="1"/>
</dbReference>
<protein>
    <submittedName>
        <fullName evidence="2">Uncharacterized protein</fullName>
    </submittedName>
</protein>
<keyword evidence="3" id="KW-1185">Reference proteome</keyword>
<gene>
    <name evidence="2" type="ORF">ACHAWO_006899</name>
</gene>
<sequence>MHETILTKPLLLLNTISYESKRFLQAQLEWERQAREQSQPDEQGLLPIHRAFQDSDVSLGTVQLMIFGNPESLIARDNEGFVPLHYACRIGQLDVVKFLLDFDEGSYKEFTVRGDLPLHITLITS</sequence>
<dbReference type="InterPro" id="IPR036770">
    <property type="entry name" value="Ankyrin_rpt-contain_sf"/>
</dbReference>
<name>A0ABD3N9Y7_9STRA</name>
<dbReference type="Gene3D" id="1.25.40.20">
    <property type="entry name" value="Ankyrin repeat-containing domain"/>
    <property type="match status" value="1"/>
</dbReference>